<name>A0AAQ3S8P6_VIGMU</name>
<sequence>MSGYRMQLSTYEGERDTDRDGKVNFKEFFHGLFHLVRNYDDEIHNYSNHSDNSMDAPAIVLFGQLDKDVDGYLSDAELLPIVEKLHPYEHYYAKQQADYIISQDAHVPEMPLKTRSDDR</sequence>
<evidence type="ECO:0000256" key="3">
    <source>
        <dbReference type="ARBA" id="ARBA00022837"/>
    </source>
</evidence>
<dbReference type="GO" id="GO:0005509">
    <property type="term" value="F:calcium ion binding"/>
    <property type="evidence" value="ECO:0007669"/>
    <property type="project" value="InterPro"/>
</dbReference>
<dbReference type="Pfam" id="PF10591">
    <property type="entry name" value="SPARC_Ca_bdg"/>
    <property type="match status" value="1"/>
</dbReference>
<protein>
    <recommendedName>
        <fullName evidence="6">EF-hand domain-containing protein</fullName>
    </recommendedName>
</protein>
<evidence type="ECO:0000256" key="1">
    <source>
        <dbReference type="ARBA" id="ARBA00004613"/>
    </source>
</evidence>
<evidence type="ECO:0000256" key="4">
    <source>
        <dbReference type="ARBA" id="ARBA00023157"/>
    </source>
</evidence>
<dbReference type="SUPFAM" id="SSF47473">
    <property type="entry name" value="EF-hand"/>
    <property type="match status" value="1"/>
</dbReference>
<dbReference type="InterPro" id="IPR002048">
    <property type="entry name" value="EF_hand_dom"/>
</dbReference>
<dbReference type="InterPro" id="IPR011992">
    <property type="entry name" value="EF-hand-dom_pair"/>
</dbReference>
<dbReference type="InterPro" id="IPR019577">
    <property type="entry name" value="SPARC/Testican_Ca-bd-dom"/>
</dbReference>
<accession>A0AAQ3S8P6</accession>
<dbReference type="PANTHER" id="PTHR10827:SF101">
    <property type="entry name" value="CALCIUM-BINDING EF HAND FAMILY PROTEIN"/>
    <property type="match status" value="1"/>
</dbReference>
<gene>
    <name evidence="7" type="ORF">V8G54_008924</name>
</gene>
<evidence type="ECO:0000259" key="6">
    <source>
        <dbReference type="PROSITE" id="PS50222"/>
    </source>
</evidence>
<keyword evidence="3" id="KW-0106">Calcium</keyword>
<dbReference type="PANTHER" id="PTHR10827">
    <property type="entry name" value="RETICULOCALBIN"/>
    <property type="match status" value="1"/>
</dbReference>
<dbReference type="Gene3D" id="1.10.238.10">
    <property type="entry name" value="EF-hand"/>
    <property type="match status" value="1"/>
</dbReference>
<dbReference type="PROSITE" id="PS50222">
    <property type="entry name" value="EF_HAND_2"/>
    <property type="match status" value="1"/>
</dbReference>
<reference evidence="7 8" key="1">
    <citation type="journal article" date="2023" name="Life. Sci Alliance">
        <title>Evolutionary insights into 3D genome organization and epigenetic landscape of Vigna mungo.</title>
        <authorList>
            <person name="Junaid A."/>
            <person name="Singh B."/>
            <person name="Bhatia S."/>
        </authorList>
    </citation>
    <scope>NUCLEOTIDE SEQUENCE [LARGE SCALE GENOMIC DNA]</scope>
    <source>
        <strain evidence="7">Urdbean</strain>
    </source>
</reference>
<evidence type="ECO:0000256" key="5">
    <source>
        <dbReference type="ARBA" id="ARBA00023180"/>
    </source>
</evidence>
<keyword evidence="2" id="KW-0964">Secreted</keyword>
<dbReference type="Proteomes" id="UP001374535">
    <property type="component" value="Chromosome 2"/>
</dbReference>
<evidence type="ECO:0000256" key="2">
    <source>
        <dbReference type="ARBA" id="ARBA00022525"/>
    </source>
</evidence>
<dbReference type="GO" id="GO:0005576">
    <property type="term" value="C:extracellular region"/>
    <property type="evidence" value="ECO:0007669"/>
    <property type="project" value="UniProtKB-SubCell"/>
</dbReference>
<dbReference type="GO" id="GO:0005783">
    <property type="term" value="C:endoplasmic reticulum"/>
    <property type="evidence" value="ECO:0007669"/>
    <property type="project" value="TreeGrafter"/>
</dbReference>
<dbReference type="PROSITE" id="PS00018">
    <property type="entry name" value="EF_HAND_1"/>
    <property type="match status" value="1"/>
</dbReference>
<dbReference type="AlphaFoldDB" id="A0AAQ3S8P6"/>
<dbReference type="EMBL" id="CP144699">
    <property type="protein sequence ID" value="WVZ21602.1"/>
    <property type="molecule type" value="Genomic_DNA"/>
</dbReference>
<dbReference type="InterPro" id="IPR018247">
    <property type="entry name" value="EF_Hand_1_Ca_BS"/>
</dbReference>
<comment type="subcellular location">
    <subcellularLocation>
        <location evidence="1">Secreted</location>
    </subcellularLocation>
</comment>
<evidence type="ECO:0000313" key="7">
    <source>
        <dbReference type="EMBL" id="WVZ21602.1"/>
    </source>
</evidence>
<keyword evidence="8" id="KW-1185">Reference proteome</keyword>
<keyword evidence="4" id="KW-1015">Disulfide bond</keyword>
<keyword evidence="5" id="KW-0325">Glycoprotein</keyword>
<proteinExistence type="predicted"/>
<organism evidence="7 8">
    <name type="scientific">Vigna mungo</name>
    <name type="common">Black gram</name>
    <name type="synonym">Phaseolus mungo</name>
    <dbReference type="NCBI Taxonomy" id="3915"/>
    <lineage>
        <taxon>Eukaryota</taxon>
        <taxon>Viridiplantae</taxon>
        <taxon>Streptophyta</taxon>
        <taxon>Embryophyta</taxon>
        <taxon>Tracheophyta</taxon>
        <taxon>Spermatophyta</taxon>
        <taxon>Magnoliopsida</taxon>
        <taxon>eudicotyledons</taxon>
        <taxon>Gunneridae</taxon>
        <taxon>Pentapetalae</taxon>
        <taxon>rosids</taxon>
        <taxon>fabids</taxon>
        <taxon>Fabales</taxon>
        <taxon>Fabaceae</taxon>
        <taxon>Papilionoideae</taxon>
        <taxon>50 kb inversion clade</taxon>
        <taxon>NPAAA clade</taxon>
        <taxon>indigoferoid/millettioid clade</taxon>
        <taxon>Phaseoleae</taxon>
        <taxon>Vigna</taxon>
    </lineage>
</organism>
<feature type="domain" description="EF-hand" evidence="6">
    <location>
        <begin position="16"/>
        <end position="38"/>
    </location>
</feature>
<evidence type="ECO:0000313" key="8">
    <source>
        <dbReference type="Proteomes" id="UP001374535"/>
    </source>
</evidence>